<dbReference type="GO" id="GO:0005886">
    <property type="term" value="C:plasma membrane"/>
    <property type="evidence" value="ECO:0007669"/>
    <property type="project" value="UniProtKB-SubCell"/>
</dbReference>
<feature type="coiled-coil region" evidence="6">
    <location>
        <begin position="166"/>
        <end position="200"/>
    </location>
</feature>
<feature type="transmembrane region" description="Helical" evidence="7">
    <location>
        <begin position="295"/>
        <end position="315"/>
    </location>
</feature>
<dbReference type="Proteomes" id="UP000008139">
    <property type="component" value="Chromosome"/>
</dbReference>
<evidence type="ECO:0000256" key="2">
    <source>
        <dbReference type="ARBA" id="ARBA00022475"/>
    </source>
</evidence>
<organism evidence="9 10">
    <name type="scientific">Hippea maritima (strain ATCC 700847 / DSM 10411 / MH2)</name>
    <dbReference type="NCBI Taxonomy" id="760142"/>
    <lineage>
        <taxon>Bacteria</taxon>
        <taxon>Pseudomonadati</taxon>
        <taxon>Campylobacterota</taxon>
        <taxon>Desulfurellia</taxon>
        <taxon>Desulfurellales</taxon>
        <taxon>Hippeaceae</taxon>
        <taxon>Hippea</taxon>
    </lineage>
</organism>
<dbReference type="AlphaFoldDB" id="F2LXX4"/>
<dbReference type="InParanoid" id="F2LXX4"/>
<gene>
    <name evidence="9" type="ordered locus">Hipma_0262</name>
</gene>
<keyword evidence="10" id="KW-1185">Reference proteome</keyword>
<evidence type="ECO:0000256" key="4">
    <source>
        <dbReference type="ARBA" id="ARBA00022989"/>
    </source>
</evidence>
<feature type="domain" description="Polysaccharide chain length determinant N-terminal" evidence="8">
    <location>
        <begin position="18"/>
        <end position="69"/>
    </location>
</feature>
<dbReference type="HOGENOM" id="CLU_063628_0_0_7"/>
<evidence type="ECO:0000256" key="5">
    <source>
        <dbReference type="ARBA" id="ARBA00023136"/>
    </source>
</evidence>
<dbReference type="EMBL" id="CP002606">
    <property type="protein sequence ID" value="AEA33239.1"/>
    <property type="molecule type" value="Genomic_DNA"/>
</dbReference>
<evidence type="ECO:0000259" key="8">
    <source>
        <dbReference type="Pfam" id="PF02706"/>
    </source>
</evidence>
<sequence length="325" mass="37411">MEKNQHYNTEYKPYIEEDEIDLRELFAVLKRRKWIVFIAAGLVFVAALIYAFTSTPWYEAKATIEIGYNTVSTNSRPTKVYFDDTESLKHYIDVRYDTAGKFRKKGIKSYLKEVEVPRKAQGFITLKTYGLSSGLAVDELKKVLNDVMSKENVLYNNVKSTISKELLLKKEQYKSVENRLNDLIRQLNNVEKTINLKNKVLEGLKKGSKAFYKQTKIYMLLSLQENIIQNEIFSLVIKEESIKNEINRIKTVTLPSINYSIISLQSRLEPPYLVMTRVVGGIKTHDYPLKPKKKLILVVALVTGLILGVFLAFFVEYIKSPAGEI</sequence>
<keyword evidence="4 7" id="KW-1133">Transmembrane helix</keyword>
<keyword evidence="2" id="KW-1003">Cell membrane</keyword>
<reference evidence="10" key="2">
    <citation type="submission" date="2011-03" db="EMBL/GenBank/DDBJ databases">
        <title>The complete genome of Hippea maritima DSM 10411.</title>
        <authorList>
            <consortium name="US DOE Joint Genome Institute (JGI-PGF)"/>
            <person name="Lucas S."/>
            <person name="Copeland A."/>
            <person name="Lapidus A."/>
            <person name="Bruce D."/>
            <person name="Goodwin L."/>
            <person name="Pitluck S."/>
            <person name="Peters L."/>
            <person name="Kyrpides N."/>
            <person name="Mavromatis K."/>
            <person name="Pagani I."/>
            <person name="Ivanova N."/>
            <person name="Mikhailova N."/>
            <person name="Lu M."/>
            <person name="Detter J.C."/>
            <person name="Tapia R."/>
            <person name="Han C."/>
            <person name="Land M."/>
            <person name="Hauser L."/>
            <person name="Markowitz V."/>
            <person name="Cheng J.-F."/>
            <person name="Hugenholtz P."/>
            <person name="Woyke T."/>
            <person name="Wu D."/>
            <person name="Spring S."/>
            <person name="Schroeder M."/>
            <person name="Brambilla E."/>
            <person name="Klenk H.-P."/>
            <person name="Eisen J.A."/>
        </authorList>
    </citation>
    <scope>NUCLEOTIDE SEQUENCE [LARGE SCALE GENOMIC DNA]</scope>
    <source>
        <strain evidence="10">ATCC 700847 / DSM 10411 / MH2</strain>
    </source>
</reference>
<evidence type="ECO:0000313" key="9">
    <source>
        <dbReference type="EMBL" id="AEA33239.1"/>
    </source>
</evidence>
<protein>
    <submittedName>
        <fullName evidence="9">Lipopolysaccharide biosynthesis protein</fullName>
    </submittedName>
</protein>
<reference evidence="9 10" key="1">
    <citation type="journal article" date="2011" name="Stand. Genomic Sci.">
        <title>Complete genome sequence of the thermophilic sulfur-reducer Hippea maritima type strain (MH(2)).</title>
        <authorList>
            <person name="Huntemann M."/>
            <person name="Lu M."/>
            <person name="Nolan M."/>
            <person name="Lapidus A."/>
            <person name="Lucas S."/>
            <person name="Hammon N."/>
            <person name="Deshpande S."/>
            <person name="Cheng J.F."/>
            <person name="Tapia R."/>
            <person name="Han C."/>
            <person name="Goodwin L."/>
            <person name="Pitluck S."/>
            <person name="Liolios K."/>
            <person name="Pagani I."/>
            <person name="Ivanova N."/>
            <person name="Ovchinikova G."/>
            <person name="Pati A."/>
            <person name="Chen A."/>
            <person name="Palaniappan K."/>
            <person name="Land M."/>
            <person name="Hauser L."/>
            <person name="Jeffries C.D."/>
            <person name="Detter J.C."/>
            <person name="Brambilla E.M."/>
            <person name="Rohde M."/>
            <person name="Spring S."/>
            <person name="Goker M."/>
            <person name="Woyke T."/>
            <person name="Bristow J."/>
            <person name="Eisen J.A."/>
            <person name="Markowitz V."/>
            <person name="Hugenholtz P."/>
            <person name="Kyrpides N.C."/>
            <person name="Klenk H.P."/>
            <person name="Mavromatis K."/>
        </authorList>
    </citation>
    <scope>NUCLEOTIDE SEQUENCE [LARGE SCALE GENOMIC DNA]</scope>
    <source>
        <strain evidence="10">ATCC 700847 / DSM 10411 / MH2</strain>
    </source>
</reference>
<evidence type="ECO:0000256" key="1">
    <source>
        <dbReference type="ARBA" id="ARBA00004651"/>
    </source>
</evidence>
<dbReference type="PANTHER" id="PTHR32309">
    <property type="entry name" value="TYROSINE-PROTEIN KINASE"/>
    <property type="match status" value="1"/>
</dbReference>
<keyword evidence="6" id="KW-0175">Coiled coil</keyword>
<evidence type="ECO:0000313" key="10">
    <source>
        <dbReference type="Proteomes" id="UP000008139"/>
    </source>
</evidence>
<dbReference type="STRING" id="760142.Hipma_0262"/>
<proteinExistence type="predicted"/>
<feature type="transmembrane region" description="Helical" evidence="7">
    <location>
        <begin position="34"/>
        <end position="52"/>
    </location>
</feature>
<evidence type="ECO:0000256" key="6">
    <source>
        <dbReference type="SAM" id="Coils"/>
    </source>
</evidence>
<dbReference type="Pfam" id="PF02706">
    <property type="entry name" value="Wzz"/>
    <property type="match status" value="1"/>
</dbReference>
<dbReference type="PANTHER" id="PTHR32309:SF13">
    <property type="entry name" value="FERRIC ENTEROBACTIN TRANSPORT PROTEIN FEPE"/>
    <property type="match status" value="1"/>
</dbReference>
<dbReference type="RefSeq" id="WP_013681283.1">
    <property type="nucleotide sequence ID" value="NC_015318.1"/>
</dbReference>
<dbReference type="OrthoDB" id="5516551at2"/>
<keyword evidence="5 7" id="KW-0472">Membrane</keyword>
<dbReference type="InterPro" id="IPR003856">
    <property type="entry name" value="LPS_length_determ_N"/>
</dbReference>
<evidence type="ECO:0000256" key="3">
    <source>
        <dbReference type="ARBA" id="ARBA00022692"/>
    </source>
</evidence>
<dbReference type="GO" id="GO:0004713">
    <property type="term" value="F:protein tyrosine kinase activity"/>
    <property type="evidence" value="ECO:0007669"/>
    <property type="project" value="TreeGrafter"/>
</dbReference>
<keyword evidence="3 7" id="KW-0812">Transmembrane</keyword>
<comment type="subcellular location">
    <subcellularLocation>
        <location evidence="1">Cell membrane</location>
        <topology evidence="1">Multi-pass membrane protein</topology>
    </subcellularLocation>
</comment>
<name>F2LXX4_HIPMA</name>
<dbReference type="eggNOG" id="COG3206">
    <property type="taxonomic scope" value="Bacteria"/>
</dbReference>
<accession>F2LXX4</accession>
<evidence type="ECO:0000256" key="7">
    <source>
        <dbReference type="SAM" id="Phobius"/>
    </source>
</evidence>
<dbReference type="KEGG" id="hmr:Hipma_0262"/>
<dbReference type="InterPro" id="IPR050445">
    <property type="entry name" value="Bact_polysacc_biosynth/exp"/>
</dbReference>